<organism evidence="1 2">
    <name type="scientific">Flavobacterium omnivorum</name>
    <dbReference type="NCBI Taxonomy" id="178355"/>
    <lineage>
        <taxon>Bacteria</taxon>
        <taxon>Pseudomonadati</taxon>
        <taxon>Bacteroidota</taxon>
        <taxon>Flavobacteriia</taxon>
        <taxon>Flavobacteriales</taxon>
        <taxon>Flavobacteriaceae</taxon>
        <taxon>Flavobacterium</taxon>
    </lineage>
</organism>
<evidence type="ECO:0000313" key="2">
    <source>
        <dbReference type="Proteomes" id="UP000199274"/>
    </source>
</evidence>
<gene>
    <name evidence="1" type="ORF">SAMN04488062_101239</name>
</gene>
<dbReference type="Proteomes" id="UP000199274">
    <property type="component" value="Unassembled WGS sequence"/>
</dbReference>
<dbReference type="AlphaFoldDB" id="A0A1G7VY66"/>
<name>A0A1G7VY66_9FLAO</name>
<sequence length="40" mass="4689">MLDLIAKHKLTYLIKNFNLIIEKLSPTKILKLHDPSFLPQ</sequence>
<dbReference type="EMBL" id="FNDB01000001">
    <property type="protein sequence ID" value="SDG64653.1"/>
    <property type="molecule type" value="Genomic_DNA"/>
</dbReference>
<reference evidence="2" key="1">
    <citation type="submission" date="2016-10" db="EMBL/GenBank/DDBJ databases">
        <authorList>
            <person name="Varghese N."/>
            <person name="Submissions S."/>
        </authorList>
    </citation>
    <scope>NUCLEOTIDE SEQUENCE [LARGE SCALE GENOMIC DNA]</scope>
    <source>
        <strain evidence="2">CGMCC 1.2747</strain>
    </source>
</reference>
<dbReference type="STRING" id="178355.SAMN04488062_101239"/>
<evidence type="ECO:0000313" key="1">
    <source>
        <dbReference type="EMBL" id="SDG64653.1"/>
    </source>
</evidence>
<keyword evidence="2" id="KW-1185">Reference proteome</keyword>
<protein>
    <submittedName>
        <fullName evidence="1">Uncharacterized protein</fullName>
    </submittedName>
</protein>
<accession>A0A1G7VY66</accession>
<proteinExistence type="predicted"/>